<dbReference type="PANTHER" id="PTHR21180">
    <property type="entry name" value="ENDONUCLEASE/EXONUCLEASE/PHOSPHATASE FAMILY DOMAIN-CONTAINING PROTEIN 1"/>
    <property type="match status" value="1"/>
</dbReference>
<dbReference type="InterPro" id="IPR051675">
    <property type="entry name" value="Endo/Exo/Phosphatase_dom_1"/>
</dbReference>
<dbReference type="Pfam" id="PF10531">
    <property type="entry name" value="SLBB"/>
    <property type="match status" value="1"/>
</dbReference>
<name>A0ABR7TBT4_9LACT</name>
<keyword evidence="4" id="KW-1185">Reference proteome</keyword>
<proteinExistence type="predicted"/>
<evidence type="ECO:0000313" key="3">
    <source>
        <dbReference type="EMBL" id="MBC9824993.1"/>
    </source>
</evidence>
<dbReference type="EMBL" id="WNJQ01000003">
    <property type="protein sequence ID" value="MBC9824993.1"/>
    <property type="molecule type" value="Genomic_DNA"/>
</dbReference>
<dbReference type="PANTHER" id="PTHR21180:SF32">
    <property type="entry name" value="ENDONUCLEASE_EXONUCLEASE_PHOSPHATASE FAMILY DOMAIN-CONTAINING PROTEIN 1"/>
    <property type="match status" value="1"/>
</dbReference>
<dbReference type="InterPro" id="IPR004509">
    <property type="entry name" value="Competence_ComEA_HhH"/>
</dbReference>
<gene>
    <name evidence="3" type="ORF">GLO26_04000</name>
</gene>
<evidence type="ECO:0000259" key="2">
    <source>
        <dbReference type="SMART" id="SM00278"/>
    </source>
</evidence>
<accession>A0ABR7TBT4</accession>
<feature type="domain" description="Helix-hairpin-helix DNA-binding motif class 1" evidence="2">
    <location>
        <begin position="60"/>
        <end position="79"/>
    </location>
</feature>
<comment type="caution">
    <text evidence="3">The sequence shown here is derived from an EMBL/GenBank/DDBJ whole genome shotgun (WGS) entry which is preliminary data.</text>
</comment>
<feature type="transmembrane region" description="Helical" evidence="1">
    <location>
        <begin position="12"/>
        <end position="36"/>
    </location>
</feature>
<dbReference type="SMART" id="SM00278">
    <property type="entry name" value="HhH1"/>
    <property type="match status" value="3"/>
</dbReference>
<evidence type="ECO:0000256" key="1">
    <source>
        <dbReference type="SAM" id="Phobius"/>
    </source>
</evidence>
<dbReference type="Pfam" id="PF12836">
    <property type="entry name" value="HHH_3"/>
    <property type="match status" value="1"/>
</dbReference>
<dbReference type="InterPro" id="IPR019554">
    <property type="entry name" value="Soluble_ligand-bd"/>
</dbReference>
<organism evidence="3 4">
    <name type="scientific">Carnobacterium inhibens</name>
    <dbReference type="NCBI Taxonomy" id="147709"/>
    <lineage>
        <taxon>Bacteria</taxon>
        <taxon>Bacillati</taxon>
        <taxon>Bacillota</taxon>
        <taxon>Bacilli</taxon>
        <taxon>Lactobacillales</taxon>
        <taxon>Carnobacteriaceae</taxon>
        <taxon>Carnobacterium</taxon>
    </lineage>
</organism>
<dbReference type="SUPFAM" id="SSF47781">
    <property type="entry name" value="RuvA domain 2-like"/>
    <property type="match status" value="1"/>
</dbReference>
<dbReference type="NCBIfam" id="TIGR00426">
    <property type="entry name" value="competence protein ComEA helix-hairpin-helix repeat region"/>
    <property type="match status" value="1"/>
</dbReference>
<reference evidence="3 4" key="1">
    <citation type="journal article" date="2020" name="Microorganisms">
        <title>New Insight into Antimicrobial Compounds from Food and Marine-Sourced Carnobacterium Species through Phenotype and Genome Analyses.</title>
        <authorList>
            <person name="Begrem S."/>
            <person name="Ivaniuk F."/>
            <person name="Gigout-Chevalier F."/>
            <person name="Kolypczuk L."/>
            <person name="Bonnetot S."/>
            <person name="Leroi F."/>
            <person name="Grovel O."/>
            <person name="Delbarre-Ladrat C."/>
            <person name="Passerini D."/>
        </authorList>
    </citation>
    <scope>NUCLEOTIDE SEQUENCE [LARGE SCALE GENOMIC DNA]</scope>
    <source>
        <strain evidence="3 4">MIP2551</strain>
    </source>
</reference>
<dbReference type="InterPro" id="IPR010994">
    <property type="entry name" value="RuvA_2-like"/>
</dbReference>
<feature type="domain" description="Helix-hairpin-helix DNA-binding motif class 1" evidence="2">
    <location>
        <begin position="179"/>
        <end position="198"/>
    </location>
</feature>
<keyword evidence="1" id="KW-1133">Transmembrane helix</keyword>
<keyword evidence="1" id="KW-0812">Transmembrane</keyword>
<feature type="domain" description="Helix-hairpin-helix DNA-binding motif class 1" evidence="2">
    <location>
        <begin position="209"/>
        <end position="228"/>
    </location>
</feature>
<dbReference type="Proteomes" id="UP000638836">
    <property type="component" value="Unassembled WGS sequence"/>
</dbReference>
<dbReference type="RefSeq" id="WP_023177562.1">
    <property type="nucleotide sequence ID" value="NZ_JAMAYM010000002.1"/>
</dbReference>
<dbReference type="InterPro" id="IPR003583">
    <property type="entry name" value="Hlx-hairpin-Hlx_DNA-bd_motif"/>
</dbReference>
<dbReference type="Gene3D" id="1.10.150.280">
    <property type="entry name" value="AF1531-like domain"/>
    <property type="match status" value="1"/>
</dbReference>
<dbReference type="Gene3D" id="3.10.560.10">
    <property type="entry name" value="Outer membrane lipoprotein wza domain like"/>
    <property type="match status" value="1"/>
</dbReference>
<sequence length="234" mass="25687">MLKTGKEWLIKYRLAIEIGVFCCLIISVLGISFLLFKNSNSVEEQSMTMSYLQNDRKSSVELESVDHVSESSVEKIYVDVKGAVYLPGVYEVTSDMRLIDAVDLAGGFSEEADQTPVNLSLKLADQMVIFIPKLGDSETLQTDQETQVASMEENVITVPEGSSEPNASTKVNINLADASELQQLSGIGEKKAEQIVTYRQDNGSFQKIEELKNVSGIGEKTFEAIQSSITVGNE</sequence>
<protein>
    <submittedName>
        <fullName evidence="3">Competence protein ComEA</fullName>
    </submittedName>
</protein>
<evidence type="ECO:0000313" key="4">
    <source>
        <dbReference type="Proteomes" id="UP000638836"/>
    </source>
</evidence>
<keyword evidence="1" id="KW-0472">Membrane</keyword>